<dbReference type="GO" id="GO:0006260">
    <property type="term" value="P:DNA replication"/>
    <property type="evidence" value="ECO:0007669"/>
    <property type="project" value="InterPro"/>
</dbReference>
<accession>A0AA86T571</accession>
<feature type="compositionally biased region" description="Low complexity" evidence="1">
    <location>
        <begin position="610"/>
        <end position="623"/>
    </location>
</feature>
<dbReference type="KEGG" id="nti:DNFV4_02755"/>
<dbReference type="Gene3D" id="3.40.1360.10">
    <property type="match status" value="1"/>
</dbReference>
<organism evidence="3 4">
    <name type="scientific">Nitrospira tepida</name>
    <dbReference type="NCBI Taxonomy" id="2973512"/>
    <lineage>
        <taxon>Bacteria</taxon>
        <taxon>Pseudomonadati</taxon>
        <taxon>Nitrospirota</taxon>
        <taxon>Nitrospiria</taxon>
        <taxon>Nitrospirales</taxon>
        <taxon>Nitrospiraceae</taxon>
        <taxon>Nitrospira</taxon>
    </lineage>
</organism>
<name>A0AA86T571_9BACT</name>
<evidence type="ECO:0000313" key="4">
    <source>
        <dbReference type="Proteomes" id="UP001179121"/>
    </source>
</evidence>
<evidence type="ECO:0000313" key="3">
    <source>
        <dbReference type="EMBL" id="CAI4032325.1"/>
    </source>
</evidence>
<dbReference type="InterPro" id="IPR003593">
    <property type="entry name" value="AAA+_ATPase"/>
</dbReference>
<dbReference type="CDD" id="cd01029">
    <property type="entry name" value="TOPRIM_primases"/>
    <property type="match status" value="1"/>
</dbReference>
<sequence length="681" mass="74678">MTTVAELKNLVSVADLLRRYGSTPDAQGRWRCPFPERHRNSDAHPSVTIKDGRAFCWSRKCLGEKGADVFELIGLLGGLQTFKEQRRRIEELAGVTHANGKPNREGASVTAYEICDRSGEFVAIHERIDRDGEKTFTWRRLDGTPGLNGRKTADLPLYGSEVEWTDPNHRIVVEGEKAAEALWWAGVPALGTVTGANSAPSLASLDVLRGRDAILWPDHDEPGRAHMQRIGERLAGVARSVRFVEWPEAPAKGDAADFVAQYRRDPAFSERLETLLASARPWGMDDGPMLFTSLGDLLNEPEDTRPWVLEARLPVGGLSLLAGKPKAGKSTMARCLALAVTRGDTFLSFPTSRGPVLYLALEEKRSEVRRHFREMGATVDDRIYIFCAPSPADGLPLLRKAAGRYAPVLIIVDPLFRFTRVKDANDYAAVTIALEPLGTLARETGAGVLAVHHLGKGDREGGDSILGSTAIFAAVDTALLLKRTEKYRTLSSVQRYGEDLEEITLAWDPTARTIAAGPSRDVADQAAMGDAILDYLAMTKEPVEEKVILDQMEGRRGVKVKALRALVGAGKVVKTGRGGKADPFKYARSCEHREQESRPELGNKNPDATSSPQSRSSCSVVPPYIGEQENKNQKTNVSARNIVNDSCSRDFGLFASMREQENGPLEQESWEIGAEIIDDET</sequence>
<reference evidence="3" key="1">
    <citation type="submission" date="2022-10" db="EMBL/GenBank/DDBJ databases">
        <authorList>
            <person name="Koch H."/>
        </authorList>
    </citation>
    <scope>NUCLEOTIDE SEQUENCE</scope>
    <source>
        <strain evidence="3">DNF</strain>
    </source>
</reference>
<dbReference type="Proteomes" id="UP001179121">
    <property type="component" value="Chromosome"/>
</dbReference>
<keyword evidence="4" id="KW-1185">Reference proteome</keyword>
<feature type="domain" description="AAA+ ATPase" evidence="2">
    <location>
        <begin position="315"/>
        <end position="485"/>
    </location>
</feature>
<feature type="region of interest" description="Disordered" evidence="1">
    <location>
        <begin position="583"/>
        <end position="639"/>
    </location>
</feature>
<dbReference type="EMBL" id="OX365700">
    <property type="protein sequence ID" value="CAI4032325.1"/>
    <property type="molecule type" value="Genomic_DNA"/>
</dbReference>
<dbReference type="Pfam" id="PF13481">
    <property type="entry name" value="AAA_25"/>
    <property type="match status" value="1"/>
</dbReference>
<dbReference type="GO" id="GO:0003677">
    <property type="term" value="F:DNA binding"/>
    <property type="evidence" value="ECO:0007669"/>
    <property type="project" value="InterPro"/>
</dbReference>
<dbReference type="InterPro" id="IPR027417">
    <property type="entry name" value="P-loop_NTPase"/>
</dbReference>
<dbReference type="InterPro" id="IPR036977">
    <property type="entry name" value="DNA_primase_Znf_CHC2"/>
</dbReference>
<proteinExistence type="predicted"/>
<dbReference type="GO" id="GO:0008270">
    <property type="term" value="F:zinc ion binding"/>
    <property type="evidence" value="ECO:0007669"/>
    <property type="project" value="InterPro"/>
</dbReference>
<evidence type="ECO:0000256" key="1">
    <source>
        <dbReference type="SAM" id="MobiDB-lite"/>
    </source>
</evidence>
<dbReference type="InterPro" id="IPR034154">
    <property type="entry name" value="TOPRIM_DnaG/twinkle"/>
</dbReference>
<dbReference type="AlphaFoldDB" id="A0AA86T571"/>
<dbReference type="SUPFAM" id="SSF52540">
    <property type="entry name" value="P-loop containing nucleoside triphosphate hydrolases"/>
    <property type="match status" value="1"/>
</dbReference>
<dbReference type="RefSeq" id="WP_289269058.1">
    <property type="nucleotide sequence ID" value="NZ_OX365700.1"/>
</dbReference>
<dbReference type="SMART" id="SM00382">
    <property type="entry name" value="AAA"/>
    <property type="match status" value="1"/>
</dbReference>
<evidence type="ECO:0000259" key="2">
    <source>
        <dbReference type="SMART" id="SM00382"/>
    </source>
</evidence>
<dbReference type="Gene3D" id="3.90.580.10">
    <property type="entry name" value="Zinc finger, CHC2-type domain"/>
    <property type="match status" value="1"/>
</dbReference>
<protein>
    <submittedName>
        <fullName evidence="3">AAA domain-containing protein</fullName>
    </submittedName>
</protein>
<dbReference type="Gene3D" id="3.40.50.300">
    <property type="entry name" value="P-loop containing nucleotide triphosphate hydrolases"/>
    <property type="match status" value="1"/>
</dbReference>
<dbReference type="SUPFAM" id="SSF57783">
    <property type="entry name" value="Zinc beta-ribbon"/>
    <property type="match status" value="1"/>
</dbReference>
<gene>
    <name evidence="3" type="ORF">DNFV4_02755</name>
</gene>
<feature type="compositionally biased region" description="Basic and acidic residues" evidence="1">
    <location>
        <begin position="583"/>
        <end position="601"/>
    </location>
</feature>